<feature type="region of interest" description="Disordered" evidence="3">
    <location>
        <begin position="861"/>
        <end position="881"/>
    </location>
</feature>
<protein>
    <submittedName>
        <fullName evidence="6">TP901 family phage tail tape measure protein</fullName>
    </submittedName>
</protein>
<reference evidence="6 7" key="1">
    <citation type="submission" date="2018-06" db="EMBL/GenBank/DDBJ databases">
        <title>Genomic Encyclopedia of Type Strains, Phase IV (KMG-IV): sequencing the most valuable type-strain genomes for metagenomic binning, comparative biology and taxonomic classification.</title>
        <authorList>
            <person name="Goeker M."/>
        </authorList>
    </citation>
    <scope>NUCLEOTIDE SEQUENCE [LARGE SCALE GENOMIC DNA]</scope>
    <source>
        <strain evidence="6 7">DSM 25619</strain>
    </source>
</reference>
<keyword evidence="4" id="KW-1133">Transmembrane helix</keyword>
<keyword evidence="1" id="KW-1188">Viral release from host cell</keyword>
<evidence type="ECO:0000313" key="7">
    <source>
        <dbReference type="Proteomes" id="UP000252893"/>
    </source>
</evidence>
<evidence type="ECO:0000256" key="4">
    <source>
        <dbReference type="SAM" id="Phobius"/>
    </source>
</evidence>
<dbReference type="AlphaFoldDB" id="A0A366DHV1"/>
<dbReference type="EMBL" id="QNRH01000015">
    <property type="protein sequence ID" value="RBO89662.1"/>
    <property type="molecule type" value="Genomic_DNA"/>
</dbReference>
<feature type="transmembrane region" description="Helical" evidence="4">
    <location>
        <begin position="437"/>
        <end position="460"/>
    </location>
</feature>
<feature type="transmembrane region" description="Helical" evidence="4">
    <location>
        <begin position="405"/>
        <end position="425"/>
    </location>
</feature>
<organism evidence="6 7">
    <name type="scientific">Pseudochrobactrum asaccharolyticum</name>
    <dbReference type="NCBI Taxonomy" id="354351"/>
    <lineage>
        <taxon>Bacteria</taxon>
        <taxon>Pseudomonadati</taxon>
        <taxon>Pseudomonadota</taxon>
        <taxon>Alphaproteobacteria</taxon>
        <taxon>Hyphomicrobiales</taxon>
        <taxon>Brucellaceae</taxon>
        <taxon>Pseudochrobactrum</taxon>
    </lineage>
</organism>
<feature type="region of interest" description="Disordered" evidence="3">
    <location>
        <begin position="617"/>
        <end position="662"/>
    </location>
</feature>
<dbReference type="RefSeq" id="WP_147245687.1">
    <property type="nucleotide sequence ID" value="NZ_JBHEEG010000015.1"/>
</dbReference>
<dbReference type="OrthoDB" id="8429573at2"/>
<feature type="compositionally biased region" description="Gly residues" evidence="3">
    <location>
        <begin position="646"/>
        <end position="658"/>
    </location>
</feature>
<name>A0A366DHV1_9HYPH</name>
<keyword evidence="4" id="KW-0472">Membrane</keyword>
<proteinExistence type="predicted"/>
<comment type="caution">
    <text evidence="6">The sequence shown here is derived from an EMBL/GenBank/DDBJ whole genome shotgun (WGS) entry which is preliminary data.</text>
</comment>
<sequence>MSTAILNISVKLDGAEAADSKLKSIEGQSKRTESATDSLTGSFGKLASGLAAFAATAFTMDRVATTIAGFEHSMSAVKAITRANADEMIALRDVAKELGSTTEYSASQAADALKFLGMAGFQAKDSIAAIPDVLDLATASSMGLAEAADISSNIMSGFGLSANQAGEAADILAAASTRANTDVLQLGDAMKYAAPVAHSLGISMGDTAAAIGVMSDAGIQGSQAGTGLRAVLASLVKPSKEGEVALKAMGLTMKDVNPQTKSLADIFKLLQERGLNAEAAMMLFGREAASAGLAMAGASSRLGELSTQLRDVNGEAKRMADTMRDNLQGDFNNLSSAAEGLIIALGEAGLESVLRSTIQAVTDLVGVFSDMAVYLPEAAYVVGTLATAFGVNLVLSLGATAAASFNAAASIAGLTTTAAASTLAINTLRGSIGLLNSAFTAMGGPVGVIIGALGLAVYAFNQRARESADSARYYAEAIKIAGDNSQGATGGIEAAARSLYDLGAAATEAQKIVALEAATRRQAILMADLEEAYNAAGRGLINIKTAMSGAYKEAGELIHRFKGGEISAEELTSALDKLAATNPSFAGWIAELQNLAKNAAAARGEIAALAQFGPNLPEGWGEQQGPQLPEGWTKPTKVPELNLPASGGGRGSSGGGSGTSEADKIADEMKSRLEALKSGLQSEMEAKIEAYAKDMETLKWYLDNKKMTEEEYEMFKDQIQEKAFERALTEEERQISEYERQLEMLKNFLEQKKITEEEYNRWREQITAEHEQKMRDLRMMAYADALGGIGDVMGAMASVVGSNNEKMLKAQRIFGAASALISTYVGAAEALKLGFPQNLAAMATVLAKGMSLVAAIKSGSKLSASGGGGSAGTTQAAAPREKAPLRQMAQITLHGGEMHSTEAVAKLFGKMNEMMKDGYVLDVKVT</sequence>
<dbReference type="PANTHER" id="PTHR37813">
    <property type="entry name" value="FELS-2 PROPHAGE PROTEIN"/>
    <property type="match status" value="1"/>
</dbReference>
<keyword evidence="2" id="KW-0175">Coiled coil</keyword>
<dbReference type="InterPro" id="IPR010090">
    <property type="entry name" value="Phage_tape_meas"/>
</dbReference>
<dbReference type="NCBIfam" id="TIGR01760">
    <property type="entry name" value="tape_meas_TP901"/>
    <property type="match status" value="1"/>
</dbReference>
<feature type="coiled-coil region" evidence="2">
    <location>
        <begin position="721"/>
        <end position="765"/>
    </location>
</feature>
<feature type="domain" description="Phage tail tape measure protein" evidence="5">
    <location>
        <begin position="92"/>
        <end position="277"/>
    </location>
</feature>
<dbReference type="Pfam" id="PF10145">
    <property type="entry name" value="PhageMin_Tail"/>
    <property type="match status" value="1"/>
</dbReference>
<dbReference type="PANTHER" id="PTHR37813:SF1">
    <property type="entry name" value="FELS-2 PROPHAGE PROTEIN"/>
    <property type="match status" value="1"/>
</dbReference>
<dbReference type="Proteomes" id="UP000252893">
    <property type="component" value="Unassembled WGS sequence"/>
</dbReference>
<keyword evidence="4" id="KW-0812">Transmembrane</keyword>
<accession>A0A366DHV1</accession>
<evidence type="ECO:0000313" key="6">
    <source>
        <dbReference type="EMBL" id="RBO89662.1"/>
    </source>
</evidence>
<keyword evidence="7" id="KW-1185">Reference proteome</keyword>
<evidence type="ECO:0000256" key="2">
    <source>
        <dbReference type="SAM" id="Coils"/>
    </source>
</evidence>
<feature type="transmembrane region" description="Helical" evidence="4">
    <location>
        <begin position="378"/>
        <end position="398"/>
    </location>
</feature>
<evidence type="ECO:0000256" key="1">
    <source>
        <dbReference type="ARBA" id="ARBA00022612"/>
    </source>
</evidence>
<gene>
    <name evidence="6" type="ORF">DFR47_11529</name>
</gene>
<evidence type="ECO:0000259" key="5">
    <source>
        <dbReference type="Pfam" id="PF10145"/>
    </source>
</evidence>
<evidence type="ECO:0000256" key="3">
    <source>
        <dbReference type="SAM" id="MobiDB-lite"/>
    </source>
</evidence>